<gene>
    <name evidence="2" type="ORF">BJ508DRAFT_315674</name>
</gene>
<protein>
    <submittedName>
        <fullName evidence="2">Uncharacterized protein</fullName>
    </submittedName>
</protein>
<feature type="region of interest" description="Disordered" evidence="1">
    <location>
        <begin position="60"/>
        <end position="97"/>
    </location>
</feature>
<organism evidence="2 3">
    <name type="scientific">Ascobolus immersus RN42</name>
    <dbReference type="NCBI Taxonomy" id="1160509"/>
    <lineage>
        <taxon>Eukaryota</taxon>
        <taxon>Fungi</taxon>
        <taxon>Dikarya</taxon>
        <taxon>Ascomycota</taxon>
        <taxon>Pezizomycotina</taxon>
        <taxon>Pezizomycetes</taxon>
        <taxon>Pezizales</taxon>
        <taxon>Ascobolaceae</taxon>
        <taxon>Ascobolus</taxon>
    </lineage>
</organism>
<evidence type="ECO:0000313" key="2">
    <source>
        <dbReference type="EMBL" id="RPA71379.1"/>
    </source>
</evidence>
<name>A0A3N4H9R9_ASCIM</name>
<dbReference type="EMBL" id="ML119937">
    <property type="protein sequence ID" value="RPA71379.1"/>
    <property type="molecule type" value="Genomic_DNA"/>
</dbReference>
<dbReference type="Proteomes" id="UP000275078">
    <property type="component" value="Unassembled WGS sequence"/>
</dbReference>
<accession>A0A3N4H9R9</accession>
<evidence type="ECO:0000313" key="3">
    <source>
        <dbReference type="Proteomes" id="UP000275078"/>
    </source>
</evidence>
<reference evidence="2 3" key="1">
    <citation type="journal article" date="2018" name="Nat. Ecol. Evol.">
        <title>Pezizomycetes genomes reveal the molecular basis of ectomycorrhizal truffle lifestyle.</title>
        <authorList>
            <person name="Murat C."/>
            <person name="Payen T."/>
            <person name="Noel B."/>
            <person name="Kuo A."/>
            <person name="Morin E."/>
            <person name="Chen J."/>
            <person name="Kohler A."/>
            <person name="Krizsan K."/>
            <person name="Balestrini R."/>
            <person name="Da Silva C."/>
            <person name="Montanini B."/>
            <person name="Hainaut M."/>
            <person name="Levati E."/>
            <person name="Barry K.W."/>
            <person name="Belfiori B."/>
            <person name="Cichocki N."/>
            <person name="Clum A."/>
            <person name="Dockter R.B."/>
            <person name="Fauchery L."/>
            <person name="Guy J."/>
            <person name="Iotti M."/>
            <person name="Le Tacon F."/>
            <person name="Lindquist E.A."/>
            <person name="Lipzen A."/>
            <person name="Malagnac F."/>
            <person name="Mello A."/>
            <person name="Molinier V."/>
            <person name="Miyauchi S."/>
            <person name="Poulain J."/>
            <person name="Riccioni C."/>
            <person name="Rubini A."/>
            <person name="Sitrit Y."/>
            <person name="Splivallo R."/>
            <person name="Traeger S."/>
            <person name="Wang M."/>
            <person name="Zifcakova L."/>
            <person name="Wipf D."/>
            <person name="Zambonelli A."/>
            <person name="Paolocci F."/>
            <person name="Nowrousian M."/>
            <person name="Ottonello S."/>
            <person name="Baldrian P."/>
            <person name="Spatafora J.W."/>
            <person name="Henrissat B."/>
            <person name="Nagy L.G."/>
            <person name="Aury J.M."/>
            <person name="Wincker P."/>
            <person name="Grigoriev I.V."/>
            <person name="Bonfante P."/>
            <person name="Martin F.M."/>
        </authorList>
    </citation>
    <scope>NUCLEOTIDE SEQUENCE [LARGE SCALE GENOMIC DNA]</scope>
    <source>
        <strain evidence="2 3">RN42</strain>
    </source>
</reference>
<keyword evidence="3" id="KW-1185">Reference proteome</keyword>
<feature type="region of interest" description="Disordered" evidence="1">
    <location>
        <begin position="230"/>
        <end position="273"/>
    </location>
</feature>
<dbReference type="AlphaFoldDB" id="A0A3N4H9R9"/>
<feature type="compositionally biased region" description="Low complexity" evidence="1">
    <location>
        <begin position="62"/>
        <end position="74"/>
    </location>
</feature>
<sequence length="273" mass="30651">MAATRDIRAVFQHEAKMAPACGASYQIMILGSTEYPKTTWHVRTSLIPTQSALGFETPPKLAATATQQQAQTSTESFRPKMKQLSSQASNGGASGNRAEGVSITGGTFVACLRELGLSMSDYSKLPIDEKLLMMRSFTRTNYWREEVERKMDTVLNQPMITDGFNPIVDDHFSSVLDFLLCLDPRVWDYAVDYDSFPDGFYRRSFYLREQWTILELHASSLLRLSHSRSTISPKSTSDKVSNEASCSDPTRKRLRPHTRKRVAGDGFGEAVDR</sequence>
<proteinExistence type="predicted"/>
<feature type="compositionally biased region" description="Low complexity" evidence="1">
    <location>
        <begin position="85"/>
        <end position="97"/>
    </location>
</feature>
<feature type="compositionally biased region" description="Basic residues" evidence="1">
    <location>
        <begin position="252"/>
        <end position="261"/>
    </location>
</feature>
<evidence type="ECO:0000256" key="1">
    <source>
        <dbReference type="SAM" id="MobiDB-lite"/>
    </source>
</evidence>